<comment type="caution">
    <text evidence="1">The sequence shown here is derived from an EMBL/GenBank/DDBJ whole genome shotgun (WGS) entry which is preliminary data.</text>
</comment>
<evidence type="ECO:0000313" key="2">
    <source>
        <dbReference type="Proteomes" id="UP000729182"/>
    </source>
</evidence>
<dbReference type="Proteomes" id="UP000729182">
    <property type="component" value="Unassembled WGS sequence"/>
</dbReference>
<feature type="non-terminal residue" evidence="1">
    <location>
        <position position="75"/>
    </location>
</feature>
<reference evidence="1" key="1">
    <citation type="submission" date="2019-11" db="EMBL/GenBank/DDBJ databases">
        <title>Growth characteristics of pneumococcus vary with the chemical composition of the capsule and with environmental conditions.</title>
        <authorList>
            <person name="Tothpal A."/>
            <person name="Desobry K."/>
            <person name="Joshi S."/>
            <person name="Wyllie A.L."/>
            <person name="Weinberger D.M."/>
        </authorList>
    </citation>
    <scope>NUCLEOTIDE SEQUENCE</scope>
    <source>
        <strain evidence="1">Pnumococcus10A</strain>
    </source>
</reference>
<proteinExistence type="predicted"/>
<name>A0AAW9WCZ4_STREE</name>
<accession>A0AAW9WCZ4</accession>
<organism evidence="1 2">
    <name type="scientific">Streptococcus pneumoniae</name>
    <dbReference type="NCBI Taxonomy" id="1313"/>
    <lineage>
        <taxon>Bacteria</taxon>
        <taxon>Bacillati</taxon>
        <taxon>Bacillota</taxon>
        <taxon>Bacilli</taxon>
        <taxon>Lactobacillales</taxon>
        <taxon>Streptococcaceae</taxon>
        <taxon>Streptococcus</taxon>
    </lineage>
</organism>
<evidence type="ECO:0000313" key="1">
    <source>
        <dbReference type="EMBL" id="MTV78277.1"/>
    </source>
</evidence>
<dbReference type="RefSeq" id="WP_155459105.1">
    <property type="nucleotide sequence ID" value="NZ_WNHN01000857.1"/>
</dbReference>
<sequence length="75" mass="7971">MGSDAEKLDTYKLMQGLDTEWADYYKANANALDVAGFIATSLLPGTAAVKGLNLIRSGESAGAMGRSLNLFKTKQ</sequence>
<protein>
    <submittedName>
        <fullName evidence="1">Uncharacterized protein</fullName>
    </submittedName>
</protein>
<dbReference type="EMBL" id="WNHN01000857">
    <property type="protein sequence ID" value="MTV78277.1"/>
    <property type="molecule type" value="Genomic_DNA"/>
</dbReference>
<dbReference type="AlphaFoldDB" id="A0AAW9WCZ4"/>
<gene>
    <name evidence="1" type="ORF">GM535_13770</name>
</gene>